<gene>
    <name evidence="2" type="ORF">Tco_0941319</name>
</gene>
<reference evidence="2" key="2">
    <citation type="submission" date="2022-01" db="EMBL/GenBank/DDBJ databases">
        <authorList>
            <person name="Yamashiro T."/>
            <person name="Shiraishi A."/>
            <person name="Satake H."/>
            <person name="Nakayama K."/>
        </authorList>
    </citation>
    <scope>NUCLEOTIDE SEQUENCE</scope>
</reference>
<evidence type="ECO:0000313" key="3">
    <source>
        <dbReference type="Proteomes" id="UP001151760"/>
    </source>
</evidence>
<organism evidence="2 3">
    <name type="scientific">Tanacetum coccineum</name>
    <dbReference type="NCBI Taxonomy" id="301880"/>
    <lineage>
        <taxon>Eukaryota</taxon>
        <taxon>Viridiplantae</taxon>
        <taxon>Streptophyta</taxon>
        <taxon>Embryophyta</taxon>
        <taxon>Tracheophyta</taxon>
        <taxon>Spermatophyta</taxon>
        <taxon>Magnoliopsida</taxon>
        <taxon>eudicotyledons</taxon>
        <taxon>Gunneridae</taxon>
        <taxon>Pentapetalae</taxon>
        <taxon>asterids</taxon>
        <taxon>campanulids</taxon>
        <taxon>Asterales</taxon>
        <taxon>Asteraceae</taxon>
        <taxon>Asteroideae</taxon>
        <taxon>Anthemideae</taxon>
        <taxon>Anthemidinae</taxon>
        <taxon>Tanacetum</taxon>
    </lineage>
</organism>
<proteinExistence type="predicted"/>
<feature type="coiled-coil region" evidence="1">
    <location>
        <begin position="88"/>
        <end position="122"/>
    </location>
</feature>
<sequence length="329" mass="36957">MIPIKFSLELLKVPQPSGPTDIVADEAVYKEFDDRLVRAATTTSSLEAEQDSGGGLRRQETIGDTISQTMFENVSKHSNDPLLLRGNTLRSAEEIVSLKRRVKKLEQKKRSRTHKLKRLRKVGATARVESSGDEANLGEDASKQERISNIDDDDDITLVNVQDDAEMFDVALKSVKPKVKGIVIEEPSVSISTVNASTKVNAATTTATIPTLRKGIVIQEAEPERPMKKNDQISFDEETMKRLQAEFDKAERLAREKDEANVALTKEWDDIQAKIEADHELAQRLQAEEQEELSDAEKATLFVQLLEKRRKHFAAKRAEEKRNKPPTQS</sequence>
<keyword evidence="3" id="KW-1185">Reference proteome</keyword>
<comment type="caution">
    <text evidence="2">The sequence shown here is derived from an EMBL/GenBank/DDBJ whole genome shotgun (WGS) entry which is preliminary data.</text>
</comment>
<protein>
    <submittedName>
        <fullName evidence="2">Uncharacterized protein</fullName>
    </submittedName>
</protein>
<evidence type="ECO:0000256" key="1">
    <source>
        <dbReference type="SAM" id="Coils"/>
    </source>
</evidence>
<name>A0ABQ5DX73_9ASTR</name>
<dbReference type="EMBL" id="BQNB010015563">
    <property type="protein sequence ID" value="GJT41454.1"/>
    <property type="molecule type" value="Genomic_DNA"/>
</dbReference>
<dbReference type="Proteomes" id="UP001151760">
    <property type="component" value="Unassembled WGS sequence"/>
</dbReference>
<evidence type="ECO:0000313" key="2">
    <source>
        <dbReference type="EMBL" id="GJT41454.1"/>
    </source>
</evidence>
<reference evidence="2" key="1">
    <citation type="journal article" date="2022" name="Int. J. Mol. Sci.">
        <title>Draft Genome of Tanacetum Coccineum: Genomic Comparison of Closely Related Tanacetum-Family Plants.</title>
        <authorList>
            <person name="Yamashiro T."/>
            <person name="Shiraishi A."/>
            <person name="Nakayama K."/>
            <person name="Satake H."/>
        </authorList>
    </citation>
    <scope>NUCLEOTIDE SEQUENCE</scope>
</reference>
<keyword evidence="1" id="KW-0175">Coiled coil</keyword>
<accession>A0ABQ5DX73</accession>
<feature type="coiled-coil region" evidence="1">
    <location>
        <begin position="233"/>
        <end position="299"/>
    </location>
</feature>